<comment type="caution">
    <text evidence="1">The sequence shown here is derived from an EMBL/GenBank/DDBJ whole genome shotgun (WGS) entry which is preliminary data.</text>
</comment>
<evidence type="ECO:0000313" key="1">
    <source>
        <dbReference type="EMBL" id="OIW21675.1"/>
    </source>
</evidence>
<name>A0A394DF38_LUPAN</name>
<evidence type="ECO:0000313" key="2">
    <source>
        <dbReference type="Proteomes" id="UP000188354"/>
    </source>
</evidence>
<protein>
    <submittedName>
        <fullName evidence="1">Uncharacterized protein</fullName>
    </submittedName>
</protein>
<accession>A0A394DF38</accession>
<sequence>MIPAKGKSSKLEEWGINPQIFSYLLLHDPEVAAAEVDGGRRGDGSGGGEFLSSMVVCLGEGRPCLRMVHDHIKLF</sequence>
<reference evidence="1 2" key="1">
    <citation type="journal article" date="2017" name="Plant Biotechnol. J.">
        <title>A comprehensive draft genome sequence for lupin (Lupinus angustifolius), an emerging health food: insights into plant-microbe interactions and legume evolution.</title>
        <authorList>
            <person name="Hane J.K."/>
            <person name="Ming Y."/>
            <person name="Kamphuis L.G."/>
            <person name="Nelson M.N."/>
            <person name="Garg G."/>
            <person name="Atkins C.A."/>
            <person name="Bayer P.E."/>
            <person name="Bravo A."/>
            <person name="Bringans S."/>
            <person name="Cannon S."/>
            <person name="Edwards D."/>
            <person name="Foley R."/>
            <person name="Gao L.L."/>
            <person name="Harrison M.J."/>
            <person name="Huang W."/>
            <person name="Hurgobin B."/>
            <person name="Li S."/>
            <person name="Liu C.W."/>
            <person name="McGrath A."/>
            <person name="Morahan G."/>
            <person name="Murray J."/>
            <person name="Weller J."/>
            <person name="Jian J."/>
            <person name="Singh K.B."/>
        </authorList>
    </citation>
    <scope>NUCLEOTIDE SEQUENCE [LARGE SCALE GENOMIC DNA]</scope>
    <source>
        <strain evidence="2">cv. Tanjil</strain>
        <tissue evidence="1">Whole plant</tissue>
    </source>
</reference>
<dbReference type="EMBL" id="MLAU01030634">
    <property type="protein sequence ID" value="OIW21675.1"/>
    <property type="molecule type" value="Genomic_DNA"/>
</dbReference>
<organism evidence="1 2">
    <name type="scientific">Lupinus angustifolius</name>
    <name type="common">Narrow-leaved blue lupine</name>
    <dbReference type="NCBI Taxonomy" id="3871"/>
    <lineage>
        <taxon>Eukaryota</taxon>
        <taxon>Viridiplantae</taxon>
        <taxon>Streptophyta</taxon>
        <taxon>Embryophyta</taxon>
        <taxon>Tracheophyta</taxon>
        <taxon>Spermatophyta</taxon>
        <taxon>Magnoliopsida</taxon>
        <taxon>eudicotyledons</taxon>
        <taxon>Gunneridae</taxon>
        <taxon>Pentapetalae</taxon>
        <taxon>rosids</taxon>
        <taxon>fabids</taxon>
        <taxon>Fabales</taxon>
        <taxon>Fabaceae</taxon>
        <taxon>Papilionoideae</taxon>
        <taxon>50 kb inversion clade</taxon>
        <taxon>genistoids sensu lato</taxon>
        <taxon>core genistoids</taxon>
        <taxon>Genisteae</taxon>
        <taxon>Lupinus</taxon>
    </lineage>
</organism>
<keyword evidence="2" id="KW-1185">Reference proteome</keyword>
<dbReference type="AlphaFoldDB" id="A0A394DF38"/>
<proteinExistence type="predicted"/>
<gene>
    <name evidence="1" type="ORF">TanjilG_07827</name>
</gene>
<dbReference type="Gramene" id="OIW21675">
    <property type="protein sequence ID" value="OIW21675"/>
    <property type="gene ID" value="TanjilG_07827"/>
</dbReference>
<dbReference type="Proteomes" id="UP000188354">
    <property type="component" value="Unassembled WGS sequence"/>
</dbReference>